<accession>X6MZT1</accession>
<feature type="non-terminal residue" evidence="3">
    <location>
        <position position="1"/>
    </location>
</feature>
<feature type="compositionally biased region" description="Polar residues" evidence="1">
    <location>
        <begin position="293"/>
        <end position="314"/>
    </location>
</feature>
<dbReference type="PANTHER" id="PTHR12472">
    <property type="entry name" value="RAB3-GAP REGULATORY DOMAIN"/>
    <property type="match status" value="1"/>
</dbReference>
<protein>
    <recommendedName>
        <fullName evidence="2">Rab3-GAP regulatory subunit N-terminal domain-containing protein</fullName>
    </recommendedName>
</protein>
<evidence type="ECO:0000256" key="1">
    <source>
        <dbReference type="SAM" id="MobiDB-lite"/>
    </source>
</evidence>
<dbReference type="InterPro" id="IPR032839">
    <property type="entry name" value="RAB3GAP_N"/>
</dbReference>
<feature type="region of interest" description="Disordered" evidence="1">
    <location>
        <begin position="267"/>
        <end position="342"/>
    </location>
</feature>
<dbReference type="Proteomes" id="UP000023152">
    <property type="component" value="Unassembled WGS sequence"/>
</dbReference>
<dbReference type="Pfam" id="PF14655">
    <property type="entry name" value="RAB3GAP2_N"/>
    <property type="match status" value="2"/>
</dbReference>
<dbReference type="EMBL" id="ASPP01013795">
    <property type="protein sequence ID" value="ETO19316.1"/>
    <property type="molecule type" value="Genomic_DNA"/>
</dbReference>
<dbReference type="PANTHER" id="PTHR12472:SF0">
    <property type="entry name" value="RAB3 GTPASE-ACTIVATING PROTEIN NON-CATALYTIC SUBUNIT"/>
    <property type="match status" value="1"/>
</dbReference>
<evidence type="ECO:0000259" key="2">
    <source>
        <dbReference type="Pfam" id="PF14655"/>
    </source>
</evidence>
<gene>
    <name evidence="3" type="ORF">RFI_17914</name>
</gene>
<reference evidence="3 4" key="1">
    <citation type="journal article" date="2013" name="Curr. Biol.">
        <title>The Genome of the Foraminiferan Reticulomyxa filosa.</title>
        <authorList>
            <person name="Glockner G."/>
            <person name="Hulsmann N."/>
            <person name="Schleicher M."/>
            <person name="Noegel A.A."/>
            <person name="Eichinger L."/>
            <person name="Gallinger C."/>
            <person name="Pawlowski J."/>
            <person name="Sierra R."/>
            <person name="Euteneuer U."/>
            <person name="Pillet L."/>
            <person name="Moustafa A."/>
            <person name="Platzer M."/>
            <person name="Groth M."/>
            <person name="Szafranski K."/>
            <person name="Schliwa M."/>
        </authorList>
    </citation>
    <scope>NUCLEOTIDE SEQUENCE [LARGE SCALE GENOMIC DNA]</scope>
</reference>
<evidence type="ECO:0000313" key="4">
    <source>
        <dbReference type="Proteomes" id="UP000023152"/>
    </source>
</evidence>
<feature type="compositionally biased region" description="Polar residues" evidence="1">
    <location>
        <begin position="268"/>
        <end position="277"/>
    </location>
</feature>
<proteinExistence type="predicted"/>
<evidence type="ECO:0000313" key="3">
    <source>
        <dbReference type="EMBL" id="ETO19316.1"/>
    </source>
</evidence>
<dbReference type="AlphaFoldDB" id="X6MZT1"/>
<feature type="compositionally biased region" description="Polar residues" evidence="1">
    <location>
        <begin position="327"/>
        <end position="338"/>
    </location>
</feature>
<sequence length="718" mass="81314">SQRQNLVDDSKVKIEPNWIEHYTQNDSASRPFDYIAEGMDVLINPTRPNEDEWTILSNEGMLNQITCPSRDNSSRINARQFYLLFLYVPLQTRSQQSEKDTKSPKVEKGFLAAIKKLLSPYSFSQSGNITRPTVSTDIKSDDYRSITQSNKIHFSYFINKNKKEIVIAQICISPDGKYAALIDDVARISILDCTSLTVRRMIKGYRYVHLGWLFVNPHVLELTPSQIKPRSPQALPKDDDSSSLTPISLVDADDSCKAFDFSEPMRIGNTTTPSFNSKKSHHAAKHLPERTTKQPPSQATRASKRQNSPASQHSNSEEFINKPISPPTISNEQSSGSSEVKAAVGTIRRTDCEPDCPTFRNYHRARIQNRLNADTLPYDGVGYVNGASPATPSDASKTGSNSSGSSQHEHSKLAKSPPSSTYSVKTVVAEDDEKNKEHGAVRQQQEQSSFTFANEANCQHRQLLNDMTYSTHRRNVLLFVIYAPRRGLLEIYRIGQKQRLHAMKVPLHCTLISAYNWNTSPPWPYLLLRKENGELCKLTVSSKILNTESTSPSKSFVEKNNQSDVNICDHSQLHDSNERLQRLSFRHEEEWEHYSKTHFQVVQNNFLCYSLASNVNSSTNTDFHSKWKGIHTAIGKYVASPLSKDVQTIKWFVRINECNGGLAIGIVQNTSDLSLKVSQHKCFDFTESMQGMLTIKKKKKKKESLLIFCCCFFFFWLA</sequence>
<name>X6MZT1_RETFI</name>
<feature type="domain" description="Rab3-GAP regulatory subunit N-terminal" evidence="2">
    <location>
        <begin position="461"/>
        <end position="512"/>
    </location>
</feature>
<dbReference type="InterPro" id="IPR026059">
    <property type="entry name" value="Rab3GAP2"/>
</dbReference>
<keyword evidence="4" id="KW-1185">Reference proteome</keyword>
<organism evidence="3 4">
    <name type="scientific">Reticulomyxa filosa</name>
    <dbReference type="NCBI Taxonomy" id="46433"/>
    <lineage>
        <taxon>Eukaryota</taxon>
        <taxon>Sar</taxon>
        <taxon>Rhizaria</taxon>
        <taxon>Retaria</taxon>
        <taxon>Foraminifera</taxon>
        <taxon>Monothalamids</taxon>
        <taxon>Reticulomyxidae</taxon>
        <taxon>Reticulomyxa</taxon>
    </lineage>
</organism>
<feature type="domain" description="Rab3-GAP regulatory subunit N-terminal" evidence="2">
    <location>
        <begin position="116"/>
        <end position="218"/>
    </location>
</feature>
<feature type="compositionally biased region" description="Low complexity" evidence="1">
    <location>
        <begin position="393"/>
        <end position="406"/>
    </location>
</feature>
<feature type="region of interest" description="Disordered" evidence="1">
    <location>
        <begin position="384"/>
        <end position="423"/>
    </location>
</feature>
<dbReference type="OrthoDB" id="2019917at2759"/>
<comment type="caution">
    <text evidence="3">The sequence shown here is derived from an EMBL/GenBank/DDBJ whole genome shotgun (WGS) entry which is preliminary data.</text>
</comment>